<dbReference type="Proteomes" id="UP001214250">
    <property type="component" value="Chromosome 1"/>
</dbReference>
<proteinExistence type="predicted"/>
<organism evidence="2 3">
    <name type="scientific">Lentisphaera profundi</name>
    <dbReference type="NCBI Taxonomy" id="1658616"/>
    <lineage>
        <taxon>Bacteria</taxon>
        <taxon>Pseudomonadati</taxon>
        <taxon>Lentisphaerota</taxon>
        <taxon>Lentisphaeria</taxon>
        <taxon>Lentisphaerales</taxon>
        <taxon>Lentisphaeraceae</taxon>
        <taxon>Lentisphaera</taxon>
    </lineage>
</organism>
<evidence type="ECO:0000313" key="2">
    <source>
        <dbReference type="EMBL" id="WDE97302.1"/>
    </source>
</evidence>
<feature type="domain" description="3-keto-alpha-glucoside-1,2-lyase/3-keto-2-hydroxy-glucal hydratase" evidence="1">
    <location>
        <begin position="34"/>
        <end position="277"/>
    </location>
</feature>
<dbReference type="Gene3D" id="2.60.120.560">
    <property type="entry name" value="Exo-inulinase, domain 1"/>
    <property type="match status" value="1"/>
</dbReference>
<evidence type="ECO:0000259" key="1">
    <source>
        <dbReference type="Pfam" id="PF06439"/>
    </source>
</evidence>
<protein>
    <submittedName>
        <fullName evidence="2">DUF1080 domain-containing protein</fullName>
    </submittedName>
</protein>
<sequence length="283" mass="32712">MKIKKKVWKQKHGVTFITLVVMGLFANFAFAEEGFVPLFDGETLNGWISARSTGDGDWGAFSTNKEEQAIHVYAGKKQGSKQTHDCLVTKKQFSHYILRMEYKWLEKRFEPRVNWDRDAGLLFHVHGDLKKVWPNCFEMQIGETPGHVTAKSEDYWQGRKPKHRFHSGDFFTVSTKAHLRSQTKRKGNLWDPKGESITIYGNSITPFGKEKAKGKWNEVEIRVHGHKKATFILNGEVVFETMNMEQKKDGKFVPIKKGHIGLQAESAELLYRNIRIKELKEEK</sequence>
<dbReference type="InterPro" id="IPR010496">
    <property type="entry name" value="AL/BT2_dom"/>
</dbReference>
<dbReference type="EMBL" id="CP117811">
    <property type="protein sequence ID" value="WDE97302.1"/>
    <property type="molecule type" value="Genomic_DNA"/>
</dbReference>
<gene>
    <name evidence="2" type="ORF">PQO03_04965</name>
</gene>
<keyword evidence="3" id="KW-1185">Reference proteome</keyword>
<name>A0ABY7VWN9_9BACT</name>
<evidence type="ECO:0000313" key="3">
    <source>
        <dbReference type="Proteomes" id="UP001214250"/>
    </source>
</evidence>
<dbReference type="RefSeq" id="WP_274151611.1">
    <property type="nucleotide sequence ID" value="NZ_CP117811.1"/>
</dbReference>
<reference evidence="2 3" key="1">
    <citation type="submission" date="2023-02" db="EMBL/GenBank/DDBJ databases">
        <title>Genome sequence of Lentisphaera profundi SAORIC-696.</title>
        <authorList>
            <person name="Kim e."/>
            <person name="Cho J.-C."/>
            <person name="Choi A."/>
            <person name="Kang I."/>
        </authorList>
    </citation>
    <scope>NUCLEOTIDE SEQUENCE [LARGE SCALE GENOMIC DNA]</scope>
    <source>
        <strain evidence="2 3">SAORIC-696</strain>
    </source>
</reference>
<accession>A0ABY7VWN9</accession>
<dbReference type="Pfam" id="PF06439">
    <property type="entry name" value="3keto-disac_hyd"/>
    <property type="match status" value="1"/>
</dbReference>